<organism evidence="2 3">
    <name type="scientific">Hymenobacter glacieicola</name>
    <dbReference type="NCBI Taxonomy" id="1562124"/>
    <lineage>
        <taxon>Bacteria</taxon>
        <taxon>Pseudomonadati</taxon>
        <taxon>Bacteroidota</taxon>
        <taxon>Cytophagia</taxon>
        <taxon>Cytophagales</taxon>
        <taxon>Hymenobacteraceae</taxon>
        <taxon>Hymenobacter</taxon>
    </lineage>
</organism>
<name>A0ABQ1X492_9BACT</name>
<gene>
    <name evidence="2" type="ORF">GCM10011378_39070</name>
</gene>
<proteinExistence type="predicted"/>
<dbReference type="EMBL" id="BMGS01000013">
    <property type="protein sequence ID" value="GGG59236.1"/>
    <property type="molecule type" value="Genomic_DNA"/>
</dbReference>
<keyword evidence="1" id="KW-0812">Transmembrane</keyword>
<reference evidence="3" key="1">
    <citation type="journal article" date="2019" name="Int. J. Syst. Evol. Microbiol.">
        <title>The Global Catalogue of Microorganisms (GCM) 10K type strain sequencing project: providing services to taxonomists for standard genome sequencing and annotation.</title>
        <authorList>
            <consortium name="The Broad Institute Genomics Platform"/>
            <consortium name="The Broad Institute Genome Sequencing Center for Infectious Disease"/>
            <person name="Wu L."/>
            <person name="Ma J."/>
        </authorList>
    </citation>
    <scope>NUCLEOTIDE SEQUENCE [LARGE SCALE GENOMIC DNA]</scope>
    <source>
        <strain evidence="3">CGMCC 1.12990</strain>
    </source>
</reference>
<comment type="caution">
    <text evidence="2">The sequence shown here is derived from an EMBL/GenBank/DDBJ whole genome shotgun (WGS) entry which is preliminary data.</text>
</comment>
<dbReference type="Proteomes" id="UP000601361">
    <property type="component" value="Unassembled WGS sequence"/>
</dbReference>
<evidence type="ECO:0000313" key="3">
    <source>
        <dbReference type="Proteomes" id="UP000601361"/>
    </source>
</evidence>
<feature type="transmembrane region" description="Helical" evidence="1">
    <location>
        <begin position="6"/>
        <end position="25"/>
    </location>
</feature>
<sequence>MKNKSLFMVNLGLVMGVIIVFVIIVNKPNATLIMTEYKENYLPYYYATCFVGIEWKSIL</sequence>
<keyword evidence="1" id="KW-0472">Membrane</keyword>
<keyword evidence="1" id="KW-1133">Transmembrane helix</keyword>
<keyword evidence="3" id="KW-1185">Reference proteome</keyword>
<protein>
    <submittedName>
        <fullName evidence="2">Uncharacterized protein</fullName>
    </submittedName>
</protein>
<accession>A0ABQ1X492</accession>
<evidence type="ECO:0000313" key="2">
    <source>
        <dbReference type="EMBL" id="GGG59236.1"/>
    </source>
</evidence>
<evidence type="ECO:0000256" key="1">
    <source>
        <dbReference type="SAM" id="Phobius"/>
    </source>
</evidence>